<name>A0ABZ0CDP9_9SPIR</name>
<proteinExistence type="predicted"/>
<dbReference type="Gene3D" id="1.10.3160.10">
    <property type="entry name" value="Bbcrasp-1"/>
    <property type="match status" value="1"/>
</dbReference>
<protein>
    <submittedName>
        <fullName evidence="1">CRASP family complement regulator-acquiring lipoprotein</fullName>
    </submittedName>
</protein>
<accession>A0ABZ0CDP9</accession>
<dbReference type="InterPro" id="IPR008421">
    <property type="entry name" value="Borrelia_lipoprotein_PFam54/60"/>
</dbReference>
<evidence type="ECO:0000313" key="1">
    <source>
        <dbReference type="EMBL" id="WNY64503.1"/>
    </source>
</evidence>
<geneLocation type="plasmid" evidence="1 2">
    <name>lp17</name>
</geneLocation>
<reference evidence="1" key="1">
    <citation type="submission" date="2023-07" db="EMBL/GenBank/DDBJ databases">
        <title>Genome sequencing of multiple Borrelia sensu lato isolates.</title>
        <authorList>
            <person name="Mongodin E.F."/>
            <person name="Rudenko N."/>
            <person name="Fraser C.M."/>
            <person name="Schutzer S."/>
            <person name="Luft B."/>
            <person name="Morgan R."/>
            <person name="Chastens S."/>
            <person name="Qiu W."/>
        </authorList>
    </citation>
    <scope>NUCLEOTIDE SEQUENCE [LARGE SCALE GENOMIC DNA]</scope>
    <source>
        <strain evidence="1">SCW30h</strain>
    </source>
</reference>
<evidence type="ECO:0000313" key="2">
    <source>
        <dbReference type="Proteomes" id="UP001305925"/>
    </source>
</evidence>
<gene>
    <name evidence="1" type="ORF">QIA00_04405</name>
</gene>
<organism evidence="1 2">
    <name type="scientific">Borreliella americana</name>
    <dbReference type="NCBI Taxonomy" id="478807"/>
    <lineage>
        <taxon>Bacteria</taxon>
        <taxon>Pseudomonadati</taxon>
        <taxon>Spirochaetota</taxon>
        <taxon>Spirochaetia</taxon>
        <taxon>Spirochaetales</taxon>
        <taxon>Borreliaceae</taxon>
        <taxon>Borreliella</taxon>
    </lineage>
</organism>
<dbReference type="RefSeq" id="WP_316257703.1">
    <property type="nucleotide sequence ID" value="NZ_CP132451.1"/>
</dbReference>
<keyword evidence="1" id="KW-0614">Plasmid</keyword>
<dbReference type="EMBL" id="CP132451">
    <property type="protein sequence ID" value="WNY64503.1"/>
    <property type="molecule type" value="Genomic_DNA"/>
</dbReference>
<keyword evidence="1" id="KW-0449">Lipoprotein</keyword>
<keyword evidence="2" id="KW-1185">Reference proteome</keyword>
<sequence length="67" mass="7847">MFAKLVSIKITVSKIMHQLLSDYQNNKNSINTDMNALSSRAKIIYNQLLLKEEEARKLQKEIFSIYK</sequence>
<dbReference type="Pfam" id="PF05714">
    <property type="entry name" value="PFam54_60"/>
    <property type="match status" value="1"/>
</dbReference>
<dbReference type="Proteomes" id="UP001305925">
    <property type="component" value="Plasmid lp17"/>
</dbReference>